<proteinExistence type="predicted"/>
<feature type="region of interest" description="Disordered" evidence="1">
    <location>
        <begin position="68"/>
        <end position="90"/>
    </location>
</feature>
<evidence type="ECO:0000313" key="3">
    <source>
        <dbReference type="Proteomes" id="UP000403266"/>
    </source>
</evidence>
<keyword evidence="3" id="KW-1185">Reference proteome</keyword>
<sequence>MANPSKLLSAYERMVAAEEEKHRLMPERLVTLIADKPWIKAVSRHSEARQAFVEAAIDFCRSEKAKVPKTSRKTYPKRAIRSSGRDIHVR</sequence>
<protein>
    <submittedName>
        <fullName evidence="2">Uncharacterized protein</fullName>
    </submittedName>
</protein>
<dbReference type="RefSeq" id="WP_152716571.1">
    <property type="nucleotide sequence ID" value="NZ_VOSJ01000276.1"/>
</dbReference>
<dbReference type="Proteomes" id="UP000403266">
    <property type="component" value="Unassembled WGS sequence"/>
</dbReference>
<gene>
    <name evidence="2" type="ORF">FS320_32570</name>
</gene>
<name>A0A5N7MS45_9HYPH</name>
<feature type="compositionally biased region" description="Basic residues" evidence="1">
    <location>
        <begin position="68"/>
        <end position="80"/>
    </location>
</feature>
<dbReference type="OrthoDB" id="8020284at2"/>
<comment type="caution">
    <text evidence="2">The sequence shown here is derived from an EMBL/GenBank/DDBJ whole genome shotgun (WGS) entry which is preliminary data.</text>
</comment>
<dbReference type="EMBL" id="VOSK01000257">
    <property type="protein sequence ID" value="MPR29688.1"/>
    <property type="molecule type" value="Genomic_DNA"/>
</dbReference>
<accession>A0A5N7MS45</accession>
<evidence type="ECO:0000256" key="1">
    <source>
        <dbReference type="SAM" id="MobiDB-lite"/>
    </source>
</evidence>
<reference evidence="2 3" key="1">
    <citation type="journal article" date="2019" name="Syst. Appl. Microbiol.">
        <title>Microvirga tunisiensis sp. nov., a root nodule symbiotic bacterium isolated from Lupinus micranthus and L. luteus grown in Northern Tunisia.</title>
        <authorList>
            <person name="Msaddak A."/>
            <person name="Rejili M."/>
            <person name="Duran D."/>
            <person name="Mars M."/>
            <person name="Palacios J.M."/>
            <person name="Ruiz-Argueso T."/>
            <person name="Rey L."/>
            <person name="Imperial J."/>
        </authorList>
    </citation>
    <scope>NUCLEOTIDE SEQUENCE [LARGE SCALE GENOMIC DNA]</scope>
    <source>
        <strain evidence="2 3">Lmie10</strain>
    </source>
</reference>
<organism evidence="2 3">
    <name type="scientific">Microvirga tunisiensis</name>
    <dbReference type="NCBI Taxonomy" id="2108360"/>
    <lineage>
        <taxon>Bacteria</taxon>
        <taxon>Pseudomonadati</taxon>
        <taxon>Pseudomonadota</taxon>
        <taxon>Alphaproteobacteria</taxon>
        <taxon>Hyphomicrobiales</taxon>
        <taxon>Methylobacteriaceae</taxon>
        <taxon>Microvirga</taxon>
    </lineage>
</organism>
<dbReference type="AlphaFoldDB" id="A0A5N7MS45"/>
<evidence type="ECO:0000313" key="2">
    <source>
        <dbReference type="EMBL" id="MPR29688.1"/>
    </source>
</evidence>